<feature type="transmembrane region" description="Helical" evidence="1">
    <location>
        <begin position="50"/>
        <end position="70"/>
    </location>
</feature>
<name>K5CC07_RHOBT</name>
<protein>
    <submittedName>
        <fullName evidence="2">Uncharacterized protein</fullName>
    </submittedName>
</protein>
<reference evidence="2 3" key="1">
    <citation type="journal article" date="2013" name="Mar. Genomics">
        <title>Expression of sulfatases in Rhodopirellula baltica and the diversity of sulfatases in the genus Rhodopirellula.</title>
        <authorList>
            <person name="Wegner C.E."/>
            <person name="Richter-Heitmann T."/>
            <person name="Klindworth A."/>
            <person name="Klockow C."/>
            <person name="Richter M."/>
            <person name="Achstetter T."/>
            <person name="Glockner F.O."/>
            <person name="Harder J."/>
        </authorList>
    </citation>
    <scope>NUCLEOTIDE SEQUENCE [LARGE SCALE GENOMIC DNA]</scope>
    <source>
        <strain evidence="2 3">SH28</strain>
    </source>
</reference>
<dbReference type="RefSeq" id="WP_007333291.1">
    <property type="nucleotide sequence ID" value="NZ_AMCW01000107.1"/>
</dbReference>
<keyword evidence="1" id="KW-0472">Membrane</keyword>
<dbReference type="EMBL" id="AMCW01000107">
    <property type="protein sequence ID" value="EKK00995.1"/>
    <property type="molecule type" value="Genomic_DNA"/>
</dbReference>
<keyword evidence="1" id="KW-1133">Transmembrane helix</keyword>
<dbReference type="PATRIC" id="fig|993517.3.peg.3982"/>
<proteinExistence type="predicted"/>
<gene>
    <name evidence="2" type="ORF">RBSH_03669</name>
</gene>
<sequence length="105" mass="11831">MSDVLERTVRVLFNSFQLMPDGDVLRPNPYRQTSDIEAEEPKKDFVVERLPIAVLLALMTLCSLGMSVTWTVDPVILFLMALGWGWVSWPVLSLLGNKLASLIRV</sequence>
<comment type="caution">
    <text evidence="2">The sequence shown here is derived from an EMBL/GenBank/DDBJ whole genome shotgun (WGS) entry which is preliminary data.</text>
</comment>
<evidence type="ECO:0000313" key="2">
    <source>
        <dbReference type="EMBL" id="EKK00995.1"/>
    </source>
</evidence>
<dbReference type="AlphaFoldDB" id="K5CC07"/>
<evidence type="ECO:0000256" key="1">
    <source>
        <dbReference type="SAM" id="Phobius"/>
    </source>
</evidence>
<dbReference type="Proteomes" id="UP000007993">
    <property type="component" value="Unassembled WGS sequence"/>
</dbReference>
<accession>K5CC07</accession>
<organism evidence="2 3">
    <name type="scientific">Rhodopirellula baltica SH28</name>
    <dbReference type="NCBI Taxonomy" id="993517"/>
    <lineage>
        <taxon>Bacteria</taxon>
        <taxon>Pseudomonadati</taxon>
        <taxon>Planctomycetota</taxon>
        <taxon>Planctomycetia</taxon>
        <taxon>Pirellulales</taxon>
        <taxon>Pirellulaceae</taxon>
        <taxon>Rhodopirellula</taxon>
    </lineage>
</organism>
<evidence type="ECO:0000313" key="3">
    <source>
        <dbReference type="Proteomes" id="UP000007993"/>
    </source>
</evidence>
<feature type="transmembrane region" description="Helical" evidence="1">
    <location>
        <begin position="76"/>
        <end position="95"/>
    </location>
</feature>
<keyword evidence="1" id="KW-0812">Transmembrane</keyword>